<feature type="transmembrane region" description="Helical" evidence="2">
    <location>
        <begin position="12"/>
        <end position="39"/>
    </location>
</feature>
<comment type="caution">
    <text evidence="3">The sequence shown here is derived from an EMBL/GenBank/DDBJ whole genome shotgun (WGS) entry which is preliminary data.</text>
</comment>
<dbReference type="AlphaFoldDB" id="A0A317Q3T7"/>
<evidence type="ECO:0000256" key="2">
    <source>
        <dbReference type="SAM" id="Phobius"/>
    </source>
</evidence>
<feature type="region of interest" description="Disordered" evidence="1">
    <location>
        <begin position="81"/>
        <end position="102"/>
    </location>
</feature>
<name>A0A317Q3T7_9ENTR</name>
<feature type="transmembrane region" description="Helical" evidence="2">
    <location>
        <begin position="45"/>
        <end position="65"/>
    </location>
</feature>
<protein>
    <submittedName>
        <fullName evidence="3">Uncharacterized protein DUF1418</fullName>
    </submittedName>
</protein>
<evidence type="ECO:0000313" key="3">
    <source>
        <dbReference type="EMBL" id="PWW10239.1"/>
    </source>
</evidence>
<proteinExistence type="predicted"/>
<feature type="compositionally biased region" description="Basic and acidic residues" evidence="1">
    <location>
        <begin position="84"/>
        <end position="102"/>
    </location>
</feature>
<reference evidence="3 4" key="1">
    <citation type="submission" date="2018-05" db="EMBL/GenBank/DDBJ databases">
        <title>Genomic Encyclopedia of Type Strains, Phase IV (KMG-IV): sequencing the most valuable type-strain genomes for metagenomic binning, comparative biology and taxonomic classification.</title>
        <authorList>
            <person name="Goeker M."/>
        </authorList>
    </citation>
    <scope>NUCLEOTIDE SEQUENCE [LARGE SCALE GENOMIC DNA]</scope>
    <source>
        <strain evidence="3 4">DSM 19579</strain>
    </source>
</reference>
<keyword evidence="2" id="KW-0472">Membrane</keyword>
<organism evidence="3 4">
    <name type="scientific">Mangrovibacter plantisponsor</name>
    <dbReference type="NCBI Taxonomy" id="451513"/>
    <lineage>
        <taxon>Bacteria</taxon>
        <taxon>Pseudomonadati</taxon>
        <taxon>Pseudomonadota</taxon>
        <taxon>Gammaproteobacteria</taxon>
        <taxon>Enterobacterales</taxon>
        <taxon>Enterobacteriaceae</taxon>
        <taxon>Mangrovibacter</taxon>
    </lineage>
</organism>
<dbReference type="OrthoDB" id="6478907at2"/>
<dbReference type="RefSeq" id="WP_036107639.1">
    <property type="nucleotide sequence ID" value="NZ_QGTS01000004.1"/>
</dbReference>
<gene>
    <name evidence="3" type="ORF">DES37_104341</name>
</gene>
<accession>A0A317Q3T7</accession>
<evidence type="ECO:0000256" key="1">
    <source>
        <dbReference type="SAM" id="MobiDB-lite"/>
    </source>
</evidence>
<dbReference type="Proteomes" id="UP000246744">
    <property type="component" value="Unassembled WGS sequence"/>
</dbReference>
<dbReference type="Pfam" id="PF07214">
    <property type="entry name" value="DUF1418"/>
    <property type="match status" value="1"/>
</dbReference>
<dbReference type="InterPro" id="IPR010815">
    <property type="entry name" value="DUF1418"/>
</dbReference>
<keyword evidence="2" id="KW-0812">Transmembrane</keyword>
<evidence type="ECO:0000313" key="4">
    <source>
        <dbReference type="Proteomes" id="UP000246744"/>
    </source>
</evidence>
<dbReference type="EMBL" id="QGTS01000004">
    <property type="protein sequence ID" value="PWW10239.1"/>
    <property type="molecule type" value="Genomic_DNA"/>
</dbReference>
<keyword evidence="4" id="KW-1185">Reference proteome</keyword>
<keyword evidence="2" id="KW-1133">Transmembrane helix</keyword>
<sequence>MRSLGALPKSVLLLETLGIVLLCVAWLVAHGVISVTAFLATDMAVILLIFSGIVLMLPAAVVLLGQMGKNLAPLLFNGANTPAADDKKAANKAKDKNNDANH</sequence>